<evidence type="ECO:0000256" key="1">
    <source>
        <dbReference type="ARBA" id="ARBA00001965"/>
    </source>
</evidence>
<dbReference type="InterPro" id="IPR050770">
    <property type="entry name" value="Intradiol_RC_Dioxygenase"/>
</dbReference>
<dbReference type="Proteomes" id="UP001499884">
    <property type="component" value="Unassembled WGS sequence"/>
</dbReference>
<sequence>MADTAAAQGPSARTAPPAGRDAPPALPDFTEESSAALVNASWAGTGDDRLREVLTSLVTHLHAFVRDTEPTHEEWEKALRFLTAVGQKCDDTRQEFILLSDVLGVSMLVDAINNRKPRGATDSTVLGPFHMVDSPPRPLGDEISLDHVGTPCVVAGTVRSLDGTPLPGALVDVWQANGDGFYDVQQPGVQPDLNLRGLFTTDAQGRYWFRSVVPRHYPVPQDGPVAELLRATGRHPYRPAHIHFIGGAAGHQPVTTHLFVEGSPYLDSDAVFGVKRELVTPVREVDDAERAAGFGVAAPFQLIEFDLVLAPEGASERSAADRG</sequence>
<evidence type="ECO:0000256" key="4">
    <source>
        <dbReference type="ARBA" id="ARBA00022964"/>
    </source>
</evidence>
<evidence type="ECO:0000256" key="6">
    <source>
        <dbReference type="ARBA" id="ARBA00023004"/>
    </source>
</evidence>
<keyword evidence="5" id="KW-0560">Oxidoreductase</keyword>
<gene>
    <name evidence="9" type="ORF">GCM10023082_08360</name>
</gene>
<dbReference type="RefSeq" id="WP_345641245.1">
    <property type="nucleotide sequence ID" value="NZ_BAABEP010000003.1"/>
</dbReference>
<evidence type="ECO:0000256" key="3">
    <source>
        <dbReference type="ARBA" id="ARBA00022723"/>
    </source>
</evidence>
<dbReference type="PANTHER" id="PTHR33711:SF7">
    <property type="entry name" value="INTRADIOL RING-CLEAVAGE DIOXYGENASES DOMAIN-CONTAINING PROTEIN-RELATED"/>
    <property type="match status" value="1"/>
</dbReference>
<keyword evidence="3" id="KW-0479">Metal-binding</keyword>
<proteinExistence type="inferred from homology"/>
<dbReference type="InterPro" id="IPR000627">
    <property type="entry name" value="Intradiol_dOase_C"/>
</dbReference>
<dbReference type="PANTHER" id="PTHR33711">
    <property type="entry name" value="DIOXYGENASE, PUTATIVE (AFU_ORTHOLOGUE AFUA_2G02910)-RELATED"/>
    <property type="match status" value="1"/>
</dbReference>
<feature type="domain" description="Intradiol ring-cleavage dioxygenases" evidence="8">
    <location>
        <begin position="154"/>
        <end position="182"/>
    </location>
</feature>
<comment type="cofactor">
    <cofactor evidence="1">
        <name>Fe(3+)</name>
        <dbReference type="ChEBI" id="CHEBI:29034"/>
    </cofactor>
</comment>
<protein>
    <submittedName>
        <fullName evidence="9">Hydroxyquinol 1,2-dioxygenase</fullName>
    </submittedName>
</protein>
<dbReference type="InterPro" id="IPR015889">
    <property type="entry name" value="Intradiol_dOase_core"/>
</dbReference>
<dbReference type="Pfam" id="PF04444">
    <property type="entry name" value="Dioxygenase_N"/>
    <property type="match status" value="1"/>
</dbReference>
<feature type="region of interest" description="Disordered" evidence="7">
    <location>
        <begin position="1"/>
        <end position="28"/>
    </location>
</feature>
<dbReference type="PROSITE" id="PS00083">
    <property type="entry name" value="INTRADIOL_DIOXYGENAS"/>
    <property type="match status" value="1"/>
</dbReference>
<keyword evidence="10" id="KW-1185">Reference proteome</keyword>
<comment type="similarity">
    <text evidence="2">Belongs to the intradiol ring-cleavage dioxygenase family.</text>
</comment>
<evidence type="ECO:0000256" key="7">
    <source>
        <dbReference type="SAM" id="MobiDB-lite"/>
    </source>
</evidence>
<name>A0ABP7E161_9ACTN</name>
<evidence type="ECO:0000256" key="2">
    <source>
        <dbReference type="ARBA" id="ARBA00007825"/>
    </source>
</evidence>
<dbReference type="InterPro" id="IPR007535">
    <property type="entry name" value="Catechol_dOase_N"/>
</dbReference>
<keyword evidence="6" id="KW-0408">Iron</keyword>
<evidence type="ECO:0000259" key="8">
    <source>
        <dbReference type="PROSITE" id="PS00083"/>
    </source>
</evidence>
<evidence type="ECO:0000313" key="9">
    <source>
        <dbReference type="EMBL" id="GAA3712945.1"/>
    </source>
</evidence>
<organism evidence="9 10">
    <name type="scientific">Streptomyces tremellae</name>
    <dbReference type="NCBI Taxonomy" id="1124239"/>
    <lineage>
        <taxon>Bacteria</taxon>
        <taxon>Bacillati</taxon>
        <taxon>Actinomycetota</taxon>
        <taxon>Actinomycetes</taxon>
        <taxon>Kitasatosporales</taxon>
        <taxon>Streptomycetaceae</taxon>
        <taxon>Streptomyces</taxon>
    </lineage>
</organism>
<keyword evidence="4" id="KW-0223">Dioxygenase</keyword>
<accession>A0ABP7E161</accession>
<dbReference type="SUPFAM" id="SSF49482">
    <property type="entry name" value="Aromatic compound dioxygenase"/>
    <property type="match status" value="1"/>
</dbReference>
<evidence type="ECO:0000256" key="5">
    <source>
        <dbReference type="ARBA" id="ARBA00023002"/>
    </source>
</evidence>
<dbReference type="EMBL" id="BAABEP010000003">
    <property type="protein sequence ID" value="GAA3712945.1"/>
    <property type="molecule type" value="Genomic_DNA"/>
</dbReference>
<dbReference type="Gene3D" id="2.60.130.10">
    <property type="entry name" value="Aromatic compound dioxygenase"/>
    <property type="match status" value="1"/>
</dbReference>
<comment type="caution">
    <text evidence="9">The sequence shown here is derived from an EMBL/GenBank/DDBJ whole genome shotgun (WGS) entry which is preliminary data.</text>
</comment>
<evidence type="ECO:0000313" key="10">
    <source>
        <dbReference type="Proteomes" id="UP001499884"/>
    </source>
</evidence>
<reference evidence="10" key="1">
    <citation type="journal article" date="2019" name="Int. J. Syst. Evol. Microbiol.">
        <title>The Global Catalogue of Microorganisms (GCM) 10K type strain sequencing project: providing services to taxonomists for standard genome sequencing and annotation.</title>
        <authorList>
            <consortium name="The Broad Institute Genomics Platform"/>
            <consortium name="The Broad Institute Genome Sequencing Center for Infectious Disease"/>
            <person name="Wu L."/>
            <person name="Ma J."/>
        </authorList>
    </citation>
    <scope>NUCLEOTIDE SEQUENCE [LARGE SCALE GENOMIC DNA]</scope>
    <source>
        <strain evidence="10">JCM 30846</strain>
    </source>
</reference>
<dbReference type="Pfam" id="PF00775">
    <property type="entry name" value="Dioxygenase_C"/>
    <property type="match status" value="1"/>
</dbReference>